<gene>
    <name evidence="3" type="ORF">GCM10010123_05890</name>
</gene>
<organism evidence="3 4">
    <name type="scientific">Pilimelia anulata</name>
    <dbReference type="NCBI Taxonomy" id="53371"/>
    <lineage>
        <taxon>Bacteria</taxon>
        <taxon>Bacillati</taxon>
        <taxon>Actinomycetota</taxon>
        <taxon>Actinomycetes</taxon>
        <taxon>Micromonosporales</taxon>
        <taxon>Micromonosporaceae</taxon>
        <taxon>Pilimelia</taxon>
    </lineage>
</organism>
<reference evidence="3" key="2">
    <citation type="submission" date="2020-09" db="EMBL/GenBank/DDBJ databases">
        <authorList>
            <person name="Sun Q."/>
            <person name="Ohkuma M."/>
        </authorList>
    </citation>
    <scope>NUCLEOTIDE SEQUENCE</scope>
    <source>
        <strain evidence="3">JCM 3090</strain>
    </source>
</reference>
<dbReference type="AlphaFoldDB" id="A0A8J3B6T9"/>
<keyword evidence="4" id="KW-1185">Reference proteome</keyword>
<dbReference type="RefSeq" id="WP_189168420.1">
    <property type="nucleotide sequence ID" value="NZ_BMQB01000001.1"/>
</dbReference>
<keyword evidence="2" id="KW-0812">Transmembrane</keyword>
<protein>
    <recommendedName>
        <fullName evidence="5">Secreted protein</fullName>
    </recommendedName>
</protein>
<name>A0A8J3B6T9_9ACTN</name>
<evidence type="ECO:0000313" key="3">
    <source>
        <dbReference type="EMBL" id="GGJ78780.1"/>
    </source>
</evidence>
<proteinExistence type="predicted"/>
<evidence type="ECO:0000256" key="2">
    <source>
        <dbReference type="SAM" id="Phobius"/>
    </source>
</evidence>
<reference evidence="3" key="1">
    <citation type="journal article" date="2014" name="Int. J. Syst. Evol. Microbiol.">
        <title>Complete genome sequence of Corynebacterium casei LMG S-19264T (=DSM 44701T), isolated from a smear-ripened cheese.</title>
        <authorList>
            <consortium name="US DOE Joint Genome Institute (JGI-PGF)"/>
            <person name="Walter F."/>
            <person name="Albersmeier A."/>
            <person name="Kalinowski J."/>
            <person name="Ruckert C."/>
        </authorList>
    </citation>
    <scope>NUCLEOTIDE SEQUENCE</scope>
    <source>
        <strain evidence="3">JCM 3090</strain>
    </source>
</reference>
<evidence type="ECO:0000313" key="4">
    <source>
        <dbReference type="Proteomes" id="UP000649739"/>
    </source>
</evidence>
<evidence type="ECO:0000256" key="1">
    <source>
        <dbReference type="SAM" id="MobiDB-lite"/>
    </source>
</evidence>
<feature type="compositionally biased region" description="Pro residues" evidence="1">
    <location>
        <begin position="181"/>
        <end position="204"/>
    </location>
</feature>
<feature type="region of interest" description="Disordered" evidence="1">
    <location>
        <begin position="173"/>
        <end position="204"/>
    </location>
</feature>
<comment type="caution">
    <text evidence="3">The sequence shown here is derived from an EMBL/GenBank/DDBJ whole genome shotgun (WGS) entry which is preliminary data.</text>
</comment>
<feature type="transmembrane region" description="Helical" evidence="2">
    <location>
        <begin position="6"/>
        <end position="24"/>
    </location>
</feature>
<evidence type="ECO:0008006" key="5">
    <source>
        <dbReference type="Google" id="ProtNLM"/>
    </source>
</evidence>
<sequence>MAQQVWTLAAVAVGSALTFLAGFLTERSRWRRQHAVRWDERRVEVYAEYARALREWTTLGQRLAAGHGLDHPAQPLDPAEGYPQLAAAQGACLARWEAVLLLGDEATMAAAHAWQRQVYQLVGFARGLRDDPAAFQRLRHAIGVARRDFYLAARADMGVPGFGFAAPLICPPYEEADDDPAPPLPAPTSPTGPLPLIAPPGDPR</sequence>
<keyword evidence="2" id="KW-0472">Membrane</keyword>
<keyword evidence="2" id="KW-1133">Transmembrane helix</keyword>
<dbReference type="Proteomes" id="UP000649739">
    <property type="component" value="Unassembled WGS sequence"/>
</dbReference>
<accession>A0A8J3B6T9</accession>
<dbReference type="EMBL" id="BMQB01000001">
    <property type="protein sequence ID" value="GGJ78780.1"/>
    <property type="molecule type" value="Genomic_DNA"/>
</dbReference>